<accession>A0A0N4YKX4</accession>
<organism evidence="3">
    <name type="scientific">Nippostrongylus brasiliensis</name>
    <name type="common">Rat hookworm</name>
    <dbReference type="NCBI Taxonomy" id="27835"/>
    <lineage>
        <taxon>Eukaryota</taxon>
        <taxon>Metazoa</taxon>
        <taxon>Ecdysozoa</taxon>
        <taxon>Nematoda</taxon>
        <taxon>Chromadorea</taxon>
        <taxon>Rhabditida</taxon>
        <taxon>Rhabditina</taxon>
        <taxon>Rhabditomorpha</taxon>
        <taxon>Strongyloidea</taxon>
        <taxon>Heligmosomidae</taxon>
        <taxon>Nippostrongylus</taxon>
    </lineage>
</organism>
<sequence length="80" mass="8893">MAVVQATIELVEAIEGVADEFIRDVVKKAYEDYLAGLRQGTKSITALIVGMVLTIIEIVFEKGLIQFRPNFEALETFMAD</sequence>
<dbReference type="AlphaFoldDB" id="A0A0N4YKX4"/>
<keyword evidence="2" id="KW-1185">Reference proteome</keyword>
<dbReference type="Proteomes" id="UP000271162">
    <property type="component" value="Unassembled WGS sequence"/>
</dbReference>
<name>A0A0N4YKX4_NIPBR</name>
<dbReference type="WBParaSite" id="NBR_0001772101-mRNA-1">
    <property type="protein sequence ID" value="NBR_0001772101-mRNA-1"/>
    <property type="gene ID" value="NBR_0001772101"/>
</dbReference>
<proteinExistence type="predicted"/>
<dbReference type="EMBL" id="UYSL01022932">
    <property type="protein sequence ID" value="VDL81379.1"/>
    <property type="molecule type" value="Genomic_DNA"/>
</dbReference>
<reference evidence="3" key="1">
    <citation type="submission" date="2017-02" db="UniProtKB">
        <authorList>
            <consortium name="WormBaseParasite"/>
        </authorList>
    </citation>
    <scope>IDENTIFICATION</scope>
</reference>
<evidence type="ECO:0000313" key="1">
    <source>
        <dbReference type="EMBL" id="VDL81379.1"/>
    </source>
</evidence>
<gene>
    <name evidence="1" type="ORF">NBR_LOCUS17722</name>
</gene>
<evidence type="ECO:0000313" key="3">
    <source>
        <dbReference type="WBParaSite" id="NBR_0001772101-mRNA-1"/>
    </source>
</evidence>
<protein>
    <submittedName>
        <fullName evidence="3">Phage protein</fullName>
    </submittedName>
</protein>
<reference evidence="1 2" key="2">
    <citation type="submission" date="2018-11" db="EMBL/GenBank/DDBJ databases">
        <authorList>
            <consortium name="Pathogen Informatics"/>
        </authorList>
    </citation>
    <scope>NUCLEOTIDE SEQUENCE [LARGE SCALE GENOMIC DNA]</scope>
</reference>
<evidence type="ECO:0000313" key="2">
    <source>
        <dbReference type="Proteomes" id="UP000271162"/>
    </source>
</evidence>